<gene>
    <name evidence="2" type="ORF">ACFFGG_01875</name>
</gene>
<keyword evidence="3" id="KW-1185">Reference proteome</keyword>
<keyword evidence="1" id="KW-0472">Membrane</keyword>
<dbReference type="InterPro" id="IPR021830">
    <property type="entry name" value="DUF3422"/>
</dbReference>
<sequence>MPFDELNPALRLALHQEVHARPPQAVQAPLAVTHWVQWVDAEGRRASRAHLAALLADHGLAAPAEDAAFVQAECGALSLRWELHTEFVTWSFLRPLPAAELAALATDAPPTAAECLPAAWRAALPGQALTGVHLWAVPRPAGGGTGLLRALFGESAGVTGSRVISHGSDLHTDLRLRADGCLRVLVLTGEEGPGAATPRRLGRLVQRVLEVETYRMAALLGLPAARQVARWLDRGEAELAALAQAIGSAARADEPALLDRLTRLAAELEGLYAGTHTRFSASAAYDELVRQRLADMAEVRIEGMQSLRDFMDRRYAPAMATCRSADRRQAALSARIARVAELLRTRVEVEQQHSSRELLAAMNRRQGLQLKLQSTVEGLSVAAITYYVVGLVGYVVKGAHGLGWPLGVEASMAIAVPVVALIVWAGLQRLHHRIVDTDAPPPPNLQEK</sequence>
<dbReference type="EMBL" id="JBHLTN010000002">
    <property type="protein sequence ID" value="MFC0591294.1"/>
    <property type="molecule type" value="Genomic_DNA"/>
</dbReference>
<evidence type="ECO:0000256" key="1">
    <source>
        <dbReference type="SAM" id="Phobius"/>
    </source>
</evidence>
<feature type="transmembrane region" description="Helical" evidence="1">
    <location>
        <begin position="402"/>
        <end position="427"/>
    </location>
</feature>
<name>A0ABV6PP16_9BURK</name>
<keyword evidence="1" id="KW-1133">Transmembrane helix</keyword>
<dbReference type="Proteomes" id="UP001589834">
    <property type="component" value="Unassembled WGS sequence"/>
</dbReference>
<proteinExistence type="predicted"/>
<dbReference type="Pfam" id="PF11902">
    <property type="entry name" value="DUF3422"/>
    <property type="match status" value="1"/>
</dbReference>
<feature type="transmembrane region" description="Helical" evidence="1">
    <location>
        <begin position="374"/>
        <end position="396"/>
    </location>
</feature>
<keyword evidence="1" id="KW-0812">Transmembrane</keyword>
<evidence type="ECO:0000313" key="2">
    <source>
        <dbReference type="EMBL" id="MFC0591294.1"/>
    </source>
</evidence>
<comment type="caution">
    <text evidence="2">The sequence shown here is derived from an EMBL/GenBank/DDBJ whole genome shotgun (WGS) entry which is preliminary data.</text>
</comment>
<evidence type="ECO:0000313" key="3">
    <source>
        <dbReference type="Proteomes" id="UP001589834"/>
    </source>
</evidence>
<accession>A0ABV6PP16</accession>
<reference evidence="2 3" key="1">
    <citation type="submission" date="2024-09" db="EMBL/GenBank/DDBJ databases">
        <authorList>
            <person name="Sun Q."/>
            <person name="Mori K."/>
        </authorList>
    </citation>
    <scope>NUCLEOTIDE SEQUENCE [LARGE SCALE GENOMIC DNA]</scope>
    <source>
        <strain evidence="2 3">NCAIM B.02336</strain>
    </source>
</reference>
<protein>
    <submittedName>
        <fullName evidence="2">DUF3422 family protein</fullName>
    </submittedName>
</protein>
<dbReference type="RefSeq" id="WP_293222198.1">
    <property type="nucleotide sequence ID" value="NZ_JBHLTN010000002.1"/>
</dbReference>
<organism evidence="2 3">
    <name type="scientific">Ottowia pentelensis</name>
    <dbReference type="NCBI Taxonomy" id="511108"/>
    <lineage>
        <taxon>Bacteria</taxon>
        <taxon>Pseudomonadati</taxon>
        <taxon>Pseudomonadota</taxon>
        <taxon>Betaproteobacteria</taxon>
        <taxon>Burkholderiales</taxon>
        <taxon>Comamonadaceae</taxon>
        <taxon>Ottowia</taxon>
    </lineage>
</organism>